<name>A0A2T4GEP2_FUSCU</name>
<reference evidence="1 2" key="1">
    <citation type="submission" date="2018-02" db="EMBL/GenBank/DDBJ databases">
        <title>Fusarium culmorum secondary metabolites in fungal-bacterial-plant interactions.</title>
        <authorList>
            <person name="Schmidt R."/>
        </authorList>
    </citation>
    <scope>NUCLEOTIDE SEQUENCE [LARGE SCALE GENOMIC DNA]</scope>
    <source>
        <strain evidence="1 2">PV</strain>
    </source>
</reference>
<evidence type="ECO:0000313" key="2">
    <source>
        <dbReference type="Proteomes" id="UP000241587"/>
    </source>
</evidence>
<accession>A0A2T4GEP2</accession>
<dbReference type="EMBL" id="PVEM01000027">
    <property type="protein sequence ID" value="PTD02037.1"/>
    <property type="molecule type" value="Genomic_DNA"/>
</dbReference>
<dbReference type="OrthoDB" id="10374471at2759"/>
<comment type="caution">
    <text evidence="1">The sequence shown here is derived from an EMBL/GenBank/DDBJ whole genome shotgun (WGS) entry which is preliminary data.</text>
</comment>
<gene>
    <name evidence="1" type="ORF">FCULG_00012952</name>
</gene>
<keyword evidence="2" id="KW-1185">Reference proteome</keyword>
<sequence>MDLRMDRWAKHASFTNQVRLWNQEATRSFEEQALSMMLPQISVAGQLDAADVVPGDIPMALSHDDDFLNHIFDFELQFLESAADDLLAHGYSAASDVTFDTAMVDINTSSDTSRVPVGKVHCDYGDGCTKFFDGDENMRRHKKRLSRRRLVGIKGASRGERQVKVEKEGNGMKDNAFL</sequence>
<protein>
    <submittedName>
        <fullName evidence="1">Uncharacterized protein</fullName>
    </submittedName>
</protein>
<organism evidence="1 2">
    <name type="scientific">Fusarium culmorum</name>
    <dbReference type="NCBI Taxonomy" id="5516"/>
    <lineage>
        <taxon>Eukaryota</taxon>
        <taxon>Fungi</taxon>
        <taxon>Dikarya</taxon>
        <taxon>Ascomycota</taxon>
        <taxon>Pezizomycotina</taxon>
        <taxon>Sordariomycetes</taxon>
        <taxon>Hypocreomycetidae</taxon>
        <taxon>Hypocreales</taxon>
        <taxon>Nectriaceae</taxon>
        <taxon>Fusarium</taxon>
    </lineage>
</organism>
<dbReference type="AlphaFoldDB" id="A0A2T4GEP2"/>
<dbReference type="Proteomes" id="UP000241587">
    <property type="component" value="Unassembled WGS sequence"/>
</dbReference>
<proteinExistence type="predicted"/>
<evidence type="ECO:0000313" key="1">
    <source>
        <dbReference type="EMBL" id="PTD02037.1"/>
    </source>
</evidence>